<protein>
    <submittedName>
        <fullName evidence="2">Uncharacterized protein</fullName>
    </submittedName>
</protein>
<reference evidence="2" key="1">
    <citation type="submission" date="2021-02" db="EMBL/GenBank/DDBJ databases">
        <authorList>
            <person name="Palmer J.M."/>
        </authorList>
    </citation>
    <scope>NUCLEOTIDE SEQUENCE</scope>
    <source>
        <strain evidence="2">SCRP734</strain>
    </source>
</reference>
<keyword evidence="3" id="KW-1185">Reference proteome</keyword>
<sequence>MAQIQPKFASIAIPVGAVSLDENTEREDLAEAPAPGSSMQVEQTDEDVLTSSTTGALLPTVAIVFDGETDESEEASCLTSIVILPPDFGGY</sequence>
<proteinExistence type="predicted"/>
<dbReference type="Proteomes" id="UP000694044">
    <property type="component" value="Unassembled WGS sequence"/>
</dbReference>
<evidence type="ECO:0000256" key="1">
    <source>
        <dbReference type="SAM" id="MobiDB-lite"/>
    </source>
</evidence>
<comment type="caution">
    <text evidence="2">The sequence shown here is derived from an EMBL/GenBank/DDBJ whole genome shotgun (WGS) entry which is preliminary data.</text>
</comment>
<gene>
    <name evidence="2" type="ORF">PHYPSEUDO_011095</name>
</gene>
<organism evidence="2 3">
    <name type="scientific">Phytophthora pseudosyringae</name>
    <dbReference type="NCBI Taxonomy" id="221518"/>
    <lineage>
        <taxon>Eukaryota</taxon>
        <taxon>Sar</taxon>
        <taxon>Stramenopiles</taxon>
        <taxon>Oomycota</taxon>
        <taxon>Peronosporomycetes</taxon>
        <taxon>Peronosporales</taxon>
        <taxon>Peronosporaceae</taxon>
        <taxon>Phytophthora</taxon>
    </lineage>
</organism>
<name>A0A8T1W6M5_9STRA</name>
<feature type="region of interest" description="Disordered" evidence="1">
    <location>
        <begin position="22"/>
        <end position="52"/>
    </location>
</feature>
<evidence type="ECO:0000313" key="2">
    <source>
        <dbReference type="EMBL" id="KAG7389117.1"/>
    </source>
</evidence>
<dbReference type="AlphaFoldDB" id="A0A8T1W6M5"/>
<evidence type="ECO:0000313" key="3">
    <source>
        <dbReference type="Proteomes" id="UP000694044"/>
    </source>
</evidence>
<dbReference type="EMBL" id="JAGDFM010000049">
    <property type="protein sequence ID" value="KAG7389117.1"/>
    <property type="molecule type" value="Genomic_DNA"/>
</dbReference>
<accession>A0A8T1W6M5</accession>
<dbReference type="OrthoDB" id="10637069at2759"/>